<dbReference type="EMBL" id="DACRBY010000020">
    <property type="protein sequence ID" value="HAS8541254.1"/>
    <property type="molecule type" value="Genomic_DNA"/>
</dbReference>
<proteinExistence type="predicted"/>
<dbReference type="AlphaFoldDB" id="A0A8H9TG69"/>
<reference evidence="1" key="1">
    <citation type="journal article" date="2018" name="Genome Biol.">
        <title>SKESA: strategic k-mer extension for scrupulous assemblies.</title>
        <authorList>
            <person name="Souvorov A."/>
            <person name="Agarwala R."/>
            <person name="Lipman D.J."/>
        </authorList>
    </citation>
    <scope>NUCLEOTIDE SEQUENCE</scope>
    <source>
        <strain evidence="1">BCW_3452</strain>
    </source>
</reference>
<comment type="caution">
    <text evidence="1">The sequence shown here is derived from an EMBL/GenBank/DDBJ whole genome shotgun (WGS) entry which is preliminary data.</text>
</comment>
<sequence length="264" mass="29950">MKNQIPFSYKGKTDFNKDLAVTHGLVEVSEASPNTVFLHGYECQLEALPSLKEQQLVTDDSKVIQSNSSKELGTVRELIKVLNLRKYLANNLWPGEFYIFKTETEKVTIDSKAMAVTAGMMEPIIEIYRKDKKEGDVLIWSHGDWIPEEYQLLCCRFFEFIDSSMSGEVSVDALNHYHMEGYSPVQMANSLFDGEQGDFKLVIVSLENGYFDIEVQGIGNITRYRPAGNAHEQESYNVYHGESSKSSAEWKDDVLSSLKAFLID</sequence>
<name>A0A8H9TG69_VIBVL</name>
<accession>A0A8H9TG69</accession>
<reference evidence="1" key="2">
    <citation type="submission" date="2019-01" db="EMBL/GenBank/DDBJ databases">
        <authorList>
            <consortium name="NCBI Pathogen Detection Project"/>
        </authorList>
    </citation>
    <scope>NUCLEOTIDE SEQUENCE</scope>
    <source>
        <strain evidence="1">BCW_3452</strain>
    </source>
</reference>
<evidence type="ECO:0000313" key="1">
    <source>
        <dbReference type="EMBL" id="HAS8541254.1"/>
    </source>
</evidence>
<protein>
    <submittedName>
        <fullName evidence="1">Uncharacterized protein</fullName>
    </submittedName>
</protein>
<gene>
    <name evidence="1" type="ORF">I7730_15840</name>
</gene>
<organism evidence="1">
    <name type="scientific">Vibrio vulnificus</name>
    <dbReference type="NCBI Taxonomy" id="672"/>
    <lineage>
        <taxon>Bacteria</taxon>
        <taxon>Pseudomonadati</taxon>
        <taxon>Pseudomonadota</taxon>
        <taxon>Gammaproteobacteria</taxon>
        <taxon>Vibrionales</taxon>
        <taxon>Vibrionaceae</taxon>
        <taxon>Vibrio</taxon>
    </lineage>
</organism>
<dbReference type="Proteomes" id="UP000863257">
    <property type="component" value="Unassembled WGS sequence"/>
</dbReference>